<dbReference type="InterPro" id="IPR014044">
    <property type="entry name" value="CAP_dom"/>
</dbReference>
<dbReference type="STRING" id="383372.Rcas_3446"/>
<protein>
    <submittedName>
        <fullName evidence="3">SCP-like extracellular</fullName>
    </submittedName>
</protein>
<reference evidence="3 4" key="1">
    <citation type="submission" date="2007-08" db="EMBL/GenBank/DDBJ databases">
        <title>Complete sequence of Roseiflexus castenholzii DSM 13941.</title>
        <authorList>
            <consortium name="US DOE Joint Genome Institute"/>
            <person name="Copeland A."/>
            <person name="Lucas S."/>
            <person name="Lapidus A."/>
            <person name="Barry K."/>
            <person name="Glavina del Rio T."/>
            <person name="Dalin E."/>
            <person name="Tice H."/>
            <person name="Pitluck S."/>
            <person name="Thompson L.S."/>
            <person name="Brettin T."/>
            <person name="Bruce D."/>
            <person name="Detter J.C."/>
            <person name="Han C."/>
            <person name="Tapia R."/>
            <person name="Schmutz J."/>
            <person name="Larimer F."/>
            <person name="Land M."/>
            <person name="Hauser L."/>
            <person name="Kyrpides N."/>
            <person name="Mikhailova N."/>
            <person name="Bryant D.A."/>
            <person name="Hanada S."/>
            <person name="Tsukatani Y."/>
            <person name="Richardson P."/>
        </authorList>
    </citation>
    <scope>NUCLEOTIDE SEQUENCE [LARGE SCALE GENOMIC DNA]</scope>
    <source>
        <strain evidence="4">DSM 13941 / HLO8</strain>
    </source>
</reference>
<keyword evidence="1" id="KW-0732">Signal</keyword>
<dbReference type="InterPro" id="IPR035940">
    <property type="entry name" value="CAP_sf"/>
</dbReference>
<dbReference type="OrthoDB" id="138893at2"/>
<dbReference type="Pfam" id="PF00188">
    <property type="entry name" value="CAP"/>
    <property type="match status" value="1"/>
</dbReference>
<dbReference type="Gene3D" id="3.40.33.10">
    <property type="entry name" value="CAP"/>
    <property type="match status" value="1"/>
</dbReference>
<dbReference type="PANTHER" id="PTHR31157">
    <property type="entry name" value="SCP DOMAIN-CONTAINING PROTEIN"/>
    <property type="match status" value="1"/>
</dbReference>
<dbReference type="HOGENOM" id="CLU_462994_0_0_0"/>
<name>A7NPK0_ROSCS</name>
<feature type="signal peptide" evidence="1">
    <location>
        <begin position="1"/>
        <end position="23"/>
    </location>
</feature>
<dbReference type="SUPFAM" id="SSF55797">
    <property type="entry name" value="PR-1-like"/>
    <property type="match status" value="1"/>
</dbReference>
<evidence type="ECO:0000313" key="4">
    <source>
        <dbReference type="Proteomes" id="UP000000263"/>
    </source>
</evidence>
<dbReference type="AlphaFoldDB" id="A7NPK0"/>
<feature type="chain" id="PRO_5002713265" evidence="1">
    <location>
        <begin position="24"/>
        <end position="589"/>
    </location>
</feature>
<gene>
    <name evidence="3" type="ordered locus">Rcas_3446</name>
</gene>
<organism evidence="3 4">
    <name type="scientific">Roseiflexus castenholzii (strain DSM 13941 / HLO8)</name>
    <dbReference type="NCBI Taxonomy" id="383372"/>
    <lineage>
        <taxon>Bacteria</taxon>
        <taxon>Bacillati</taxon>
        <taxon>Chloroflexota</taxon>
        <taxon>Chloroflexia</taxon>
        <taxon>Chloroflexales</taxon>
        <taxon>Roseiflexineae</taxon>
        <taxon>Roseiflexaceae</taxon>
        <taxon>Roseiflexus</taxon>
    </lineage>
</organism>
<sequence length="589" mass="64493">MRNWQRLALISIALFGCFVPVQSAPPTPAQTPDVRHNEAQTVYLSNLARRANGIPPLRWNRQLTAAARWFAWDSTENRPGWYCGHQDTNGNWPDYRARAFGYLALAGAENAFCGYVTPAGAVQGWMNSPGHRANLLDPVSREIGLGYYRRSGDGRGYIAQMFGADPSYAPVIIENEALSTPLARVNLYIYNRAEQNGFAGLGPATQMMISADPCFADGVWMPFSNETTWNLEDGQGWRTVYVKTRDPLNRTATVSDTIYLGGTAPLQELDDEYLSTTQPSVTLYRLDQSGWPMVQLSLGWIADDAYPTFSRLWGNGERVTDPDAWGGTAYRLATSSGESSAWVWDTSFIKDTPLVAYFRIKVSSNESSSEVAQLTVIGGGTEYGPLRLRGVEFSAPNRYQEFALPFTFHSNPNEPFLIFQIRRSGAADVFVDAITIFSASQPATSPLIWQVPGGNYRGQGVWARFTDGARFSEMTEAATMPARLSVTPAGLRFLAQRSGAPPLSAHLRVAATCAPPGWQATQDVPWLQTEIVGSAVRVRANQSGLNNGVYTGSITISAPDAGVAPIVVPVELIVVDQLFSVHLPLINKN</sequence>
<evidence type="ECO:0000256" key="1">
    <source>
        <dbReference type="SAM" id="SignalP"/>
    </source>
</evidence>
<feature type="domain" description="SCP" evidence="2">
    <location>
        <begin position="45"/>
        <end position="159"/>
    </location>
</feature>
<dbReference type="PROSITE" id="PS51257">
    <property type="entry name" value="PROKAR_LIPOPROTEIN"/>
    <property type="match status" value="1"/>
</dbReference>
<accession>A7NPK0</accession>
<evidence type="ECO:0000313" key="3">
    <source>
        <dbReference type="EMBL" id="ABU59496.1"/>
    </source>
</evidence>
<keyword evidence="4" id="KW-1185">Reference proteome</keyword>
<dbReference type="RefSeq" id="WP_012121920.1">
    <property type="nucleotide sequence ID" value="NC_009767.1"/>
</dbReference>
<dbReference type="KEGG" id="rca:Rcas_3446"/>
<proteinExistence type="predicted"/>
<dbReference type="PANTHER" id="PTHR31157:SF1">
    <property type="entry name" value="SCP DOMAIN-CONTAINING PROTEIN"/>
    <property type="match status" value="1"/>
</dbReference>
<dbReference type="EMBL" id="CP000804">
    <property type="protein sequence ID" value="ABU59496.1"/>
    <property type="molecule type" value="Genomic_DNA"/>
</dbReference>
<dbReference type="eggNOG" id="COG2340">
    <property type="taxonomic scope" value="Bacteria"/>
</dbReference>
<dbReference type="CDD" id="cd05379">
    <property type="entry name" value="CAP_bacterial"/>
    <property type="match status" value="1"/>
</dbReference>
<evidence type="ECO:0000259" key="2">
    <source>
        <dbReference type="Pfam" id="PF00188"/>
    </source>
</evidence>
<dbReference type="Proteomes" id="UP000000263">
    <property type="component" value="Chromosome"/>
</dbReference>